<evidence type="ECO:0000256" key="1">
    <source>
        <dbReference type="SAM" id="Phobius"/>
    </source>
</evidence>
<dbReference type="RefSeq" id="WP_225239340.1">
    <property type="nucleotide sequence ID" value="NZ_JAHYBX010000005.1"/>
</dbReference>
<evidence type="ECO:0008006" key="4">
    <source>
        <dbReference type="Google" id="ProtNLM"/>
    </source>
</evidence>
<protein>
    <recommendedName>
        <fullName evidence="4">Type II secretion system protein</fullName>
    </recommendedName>
</protein>
<dbReference type="Proteomes" id="UP001198602">
    <property type="component" value="Unassembled WGS sequence"/>
</dbReference>
<reference evidence="2 3" key="1">
    <citation type="submission" date="2021-07" db="EMBL/GenBank/DDBJ databases">
        <title>Characterization of Violacein-producing bacteria and related species.</title>
        <authorList>
            <person name="Wilson H.S."/>
            <person name="De Leon M.E."/>
        </authorList>
    </citation>
    <scope>NUCLEOTIDE SEQUENCE [LARGE SCALE GENOMIC DNA]</scope>
    <source>
        <strain evidence="2 3">HSC-2F05</strain>
    </source>
</reference>
<comment type="caution">
    <text evidence="2">The sequence shown here is derived from an EMBL/GenBank/DDBJ whole genome shotgun (WGS) entry which is preliminary data.</text>
</comment>
<keyword evidence="3" id="KW-1185">Reference proteome</keyword>
<name>A0ABS7YCL5_9BURK</name>
<keyword evidence="1" id="KW-0812">Transmembrane</keyword>
<dbReference type="EMBL" id="JAHYBX010000005">
    <property type="protein sequence ID" value="MCA1857098.1"/>
    <property type="molecule type" value="Genomic_DNA"/>
</dbReference>
<feature type="transmembrane region" description="Helical" evidence="1">
    <location>
        <begin position="20"/>
        <end position="41"/>
    </location>
</feature>
<keyword evidence="1" id="KW-1133">Transmembrane helix</keyword>
<proteinExistence type="predicted"/>
<organism evidence="2 3">
    <name type="scientific">Massilia hydrophila</name>
    <dbReference type="NCBI Taxonomy" id="3044279"/>
    <lineage>
        <taxon>Bacteria</taxon>
        <taxon>Pseudomonadati</taxon>
        <taxon>Pseudomonadota</taxon>
        <taxon>Betaproteobacteria</taxon>
        <taxon>Burkholderiales</taxon>
        <taxon>Oxalobacteraceae</taxon>
        <taxon>Telluria group</taxon>
        <taxon>Massilia</taxon>
    </lineage>
</organism>
<accession>A0ABS7YCL5</accession>
<keyword evidence="1" id="KW-0472">Membrane</keyword>
<gene>
    <name evidence="2" type="ORF">LE190_14345</name>
</gene>
<evidence type="ECO:0000313" key="3">
    <source>
        <dbReference type="Proteomes" id="UP001198602"/>
    </source>
</evidence>
<evidence type="ECO:0000313" key="2">
    <source>
        <dbReference type="EMBL" id="MCA1857098.1"/>
    </source>
</evidence>
<sequence>MNQESIFLQYRCHTAQSGFSLLQLTMVLLASSILFGSLISVREFSTKFTARKLVAEMYEVRDMVHHYSERYGAIPGDDANASNYLPGAENAFPGYGPYFYRSGDGRIEGNWIGDREPRMFWQHVRLAGLAKGDPTKPDAFNAVGGRIGVTSDANLPTRPPGTRGLHAVCTSRIQGAIAAAMDGHIDDGNASKGQVWAAPEINLRHITKPTPTQPYSPFQTFTVCMAF</sequence>